<feature type="signal peptide" evidence="5">
    <location>
        <begin position="1"/>
        <end position="21"/>
    </location>
</feature>
<dbReference type="STRING" id="410332.SAMN04488550_2254"/>
<feature type="chain" id="PRO_5039470258" evidence="5">
    <location>
        <begin position="22"/>
        <end position="346"/>
    </location>
</feature>
<evidence type="ECO:0000256" key="1">
    <source>
        <dbReference type="ARBA" id="ARBA00004418"/>
    </source>
</evidence>
<dbReference type="eggNOG" id="COG1840">
    <property type="taxonomic scope" value="Bacteria"/>
</dbReference>
<dbReference type="Pfam" id="PF13343">
    <property type="entry name" value="SBP_bac_6"/>
    <property type="match status" value="1"/>
</dbReference>
<dbReference type="NCBIfam" id="NF011620">
    <property type="entry name" value="PRK15046.1"/>
    <property type="match status" value="1"/>
</dbReference>
<accession>M3USP6</accession>
<dbReference type="Gene3D" id="3.40.190.10">
    <property type="entry name" value="Periplasmic binding protein-like II"/>
    <property type="match status" value="2"/>
</dbReference>
<dbReference type="PROSITE" id="PS51257">
    <property type="entry name" value="PROKAR_LIPOPROTEIN"/>
    <property type="match status" value="1"/>
</dbReference>
<reference evidence="6 7" key="1">
    <citation type="submission" date="2013-02" db="EMBL/GenBank/DDBJ databases">
        <title>Whole genome shotgun sequence of Gordonia malaquae NBRC 108250.</title>
        <authorList>
            <person name="Yoshida I."/>
            <person name="Hosoyama A."/>
            <person name="Tsuchikane K."/>
            <person name="Ando Y."/>
            <person name="Baba S."/>
            <person name="Ohji S."/>
            <person name="Hamada M."/>
            <person name="Tamura T."/>
            <person name="Yamazoe A."/>
            <person name="Yamazaki S."/>
            <person name="Fujita N."/>
        </authorList>
    </citation>
    <scope>NUCLEOTIDE SEQUENCE [LARGE SCALE GENOMIC DNA]</scope>
    <source>
        <strain evidence="6 7">NBRC 108250</strain>
    </source>
</reference>
<dbReference type="Proteomes" id="UP000035009">
    <property type="component" value="Unassembled WGS sequence"/>
</dbReference>
<sequence>MKRYLKAATVAVAAVSLASVAACGGTGGSSDDPNTVTLYSADGLADWYTPQFKAFEAKTGIKVNYVEGGSGEVVSRADKEKSNPQMDVLVTLPPFIQQADKKGVIGETTPAGVDKLPATAKAANGHYVSLANNYFTMIRGTTVDPKPESWNDLLDPRFKQRLQYSTPGQAGDGTALLLLVQHVFGEQQGLDFLAELQANNVGPSASTGKLGPKVSTGELSVANSDVQMALAAIANDKMAYETFAPKGPDGKRTTLALPYFMGKAAKAPHADNAQKLIDFLMSVDAQKSLAPDAFGISARTDVNATGPNVDAITKALAGVDVWSPDWTDVNNRFDALVDAYNKATGQ</sequence>
<dbReference type="RefSeq" id="WP_008376170.1">
    <property type="nucleotide sequence ID" value="NZ_BAOP01000003.1"/>
</dbReference>
<evidence type="ECO:0000256" key="3">
    <source>
        <dbReference type="ARBA" id="ARBA00022729"/>
    </source>
</evidence>
<evidence type="ECO:0000256" key="2">
    <source>
        <dbReference type="ARBA" id="ARBA00022448"/>
    </source>
</evidence>
<gene>
    <name evidence="6" type="ORF">GM1_003_00090</name>
</gene>
<comment type="caution">
    <text evidence="6">The sequence shown here is derived from an EMBL/GenBank/DDBJ whole genome shotgun (WGS) entry which is preliminary data.</text>
</comment>
<dbReference type="EMBL" id="BAOP01000003">
    <property type="protein sequence ID" value="GAC78272.1"/>
    <property type="molecule type" value="Genomic_DNA"/>
</dbReference>
<dbReference type="OrthoDB" id="366726at2"/>
<dbReference type="GO" id="GO:0030975">
    <property type="term" value="F:thiamine binding"/>
    <property type="evidence" value="ECO:0007669"/>
    <property type="project" value="TreeGrafter"/>
</dbReference>
<dbReference type="GO" id="GO:0015888">
    <property type="term" value="P:thiamine transport"/>
    <property type="evidence" value="ECO:0007669"/>
    <property type="project" value="TreeGrafter"/>
</dbReference>
<evidence type="ECO:0000313" key="6">
    <source>
        <dbReference type="EMBL" id="GAC78272.1"/>
    </source>
</evidence>
<comment type="subcellular location">
    <subcellularLocation>
        <location evidence="1">Periplasm</location>
    </subcellularLocation>
</comment>
<dbReference type="GO" id="GO:0030288">
    <property type="term" value="C:outer membrane-bounded periplasmic space"/>
    <property type="evidence" value="ECO:0007669"/>
    <property type="project" value="TreeGrafter"/>
</dbReference>
<evidence type="ECO:0000256" key="5">
    <source>
        <dbReference type="SAM" id="SignalP"/>
    </source>
</evidence>
<dbReference type="PANTHER" id="PTHR30006:SF3">
    <property type="entry name" value="THIAMINE-BINDING PERIPLASMIC PROTEIN"/>
    <property type="match status" value="1"/>
</dbReference>
<keyword evidence="3 5" id="KW-0732">Signal</keyword>
<evidence type="ECO:0000256" key="4">
    <source>
        <dbReference type="ARBA" id="ARBA00022764"/>
    </source>
</evidence>
<dbReference type="GO" id="GO:0030976">
    <property type="term" value="F:thiamine pyrophosphate binding"/>
    <property type="evidence" value="ECO:0007669"/>
    <property type="project" value="TreeGrafter"/>
</dbReference>
<keyword evidence="4" id="KW-0574">Periplasm</keyword>
<dbReference type="AlphaFoldDB" id="M3USP6"/>
<dbReference type="PANTHER" id="PTHR30006">
    <property type="entry name" value="THIAMINE-BINDING PERIPLASMIC PROTEIN-RELATED"/>
    <property type="match status" value="1"/>
</dbReference>
<organism evidence="6 7">
    <name type="scientific">Gordonia malaquae NBRC 108250</name>
    <dbReference type="NCBI Taxonomy" id="1223542"/>
    <lineage>
        <taxon>Bacteria</taxon>
        <taxon>Bacillati</taxon>
        <taxon>Actinomycetota</taxon>
        <taxon>Actinomycetes</taxon>
        <taxon>Mycobacteriales</taxon>
        <taxon>Gordoniaceae</taxon>
        <taxon>Gordonia</taxon>
    </lineage>
</organism>
<keyword evidence="7" id="KW-1185">Reference proteome</keyword>
<protein>
    <submittedName>
        <fullName evidence="6">Putative ABC transporter substrate-binding protein</fullName>
    </submittedName>
</protein>
<name>M3USP6_GORML</name>
<keyword evidence="2" id="KW-0813">Transport</keyword>
<evidence type="ECO:0000313" key="7">
    <source>
        <dbReference type="Proteomes" id="UP000035009"/>
    </source>
</evidence>
<proteinExistence type="predicted"/>
<dbReference type="SUPFAM" id="SSF53850">
    <property type="entry name" value="Periplasmic binding protein-like II"/>
    <property type="match status" value="1"/>
</dbReference>